<reference evidence="2 3" key="1">
    <citation type="journal article" date="2024" name="Nat. Commun.">
        <title>Phylogenomics reveals the evolutionary origins of lichenization in chlorophyte algae.</title>
        <authorList>
            <person name="Puginier C."/>
            <person name="Libourel C."/>
            <person name="Otte J."/>
            <person name="Skaloud P."/>
            <person name="Haon M."/>
            <person name="Grisel S."/>
            <person name="Petersen M."/>
            <person name="Berrin J.G."/>
            <person name="Delaux P.M."/>
            <person name="Dal Grande F."/>
            <person name="Keller J."/>
        </authorList>
    </citation>
    <scope>NUCLEOTIDE SEQUENCE [LARGE SCALE GENOMIC DNA]</scope>
    <source>
        <strain evidence="2 3">SAG 2043</strain>
    </source>
</reference>
<dbReference type="Proteomes" id="UP001489004">
    <property type="component" value="Unassembled WGS sequence"/>
</dbReference>
<feature type="region of interest" description="Disordered" evidence="1">
    <location>
        <begin position="1"/>
        <end position="20"/>
    </location>
</feature>
<sequence>MLFNALEAGQDSTAASGGVDEFSTESQWRLPAELYGALVMRLGWGDLTQNAVAWLPTCSQQAAVIRSLGTAATAPWPALLALTLPGGVAQPDCTQALAAVVLQGLQQHQAAIPANQRPACITALARFLARATRGLSASHGSAEEQPLPGLLRTAGALLQDLLAGLDDAGMEDLRQLLQRAKPLQAAAAHSLIIVSNHMIAVAEAESFVFGAEPARVAAIAQELLPFAALAPEATLRRLVMDAVRYSGQGALVVEVLHEMPALACYRQVALREALLPACARVLPDCTTQQYIRIVHMALPPLLDAVLLAFQQPEPAAGHVMLHCAAVEVATRATYLVAFAEGFAAPAVAECEGPSDERCAAVDALLRHFSALCTHALAAMESRVERRMLAQRCLFEAVELVYRLQEVYDCSACQTLMLHLLKVLIEDESSEQPTITTAWVKLQLAKVDSPMQDVLTFAWEKLVGDE</sequence>
<protein>
    <submittedName>
        <fullName evidence="2">Uncharacterized protein</fullName>
    </submittedName>
</protein>
<evidence type="ECO:0000313" key="3">
    <source>
        <dbReference type="Proteomes" id="UP001489004"/>
    </source>
</evidence>
<accession>A0AAW1Q1U1</accession>
<proteinExistence type="predicted"/>
<gene>
    <name evidence="2" type="ORF">WJX72_000557</name>
</gene>
<dbReference type="AlphaFoldDB" id="A0AAW1Q1U1"/>
<keyword evidence="3" id="KW-1185">Reference proteome</keyword>
<evidence type="ECO:0000256" key="1">
    <source>
        <dbReference type="SAM" id="MobiDB-lite"/>
    </source>
</evidence>
<evidence type="ECO:0000313" key="2">
    <source>
        <dbReference type="EMBL" id="KAK9814094.1"/>
    </source>
</evidence>
<comment type="caution">
    <text evidence="2">The sequence shown here is derived from an EMBL/GenBank/DDBJ whole genome shotgun (WGS) entry which is preliminary data.</text>
</comment>
<organism evidence="2 3">
    <name type="scientific">[Myrmecia] bisecta</name>
    <dbReference type="NCBI Taxonomy" id="41462"/>
    <lineage>
        <taxon>Eukaryota</taxon>
        <taxon>Viridiplantae</taxon>
        <taxon>Chlorophyta</taxon>
        <taxon>core chlorophytes</taxon>
        <taxon>Trebouxiophyceae</taxon>
        <taxon>Trebouxiales</taxon>
        <taxon>Trebouxiaceae</taxon>
        <taxon>Myrmecia</taxon>
    </lineage>
</organism>
<name>A0AAW1Q1U1_9CHLO</name>
<dbReference type="EMBL" id="JALJOR010000007">
    <property type="protein sequence ID" value="KAK9814094.1"/>
    <property type="molecule type" value="Genomic_DNA"/>
</dbReference>